<evidence type="ECO:0000313" key="2">
    <source>
        <dbReference type="EMBL" id="GAA4256957.1"/>
    </source>
</evidence>
<proteinExistence type="predicted"/>
<keyword evidence="1" id="KW-0472">Membrane</keyword>
<evidence type="ECO:0000256" key="1">
    <source>
        <dbReference type="SAM" id="Phobius"/>
    </source>
</evidence>
<reference evidence="3" key="1">
    <citation type="journal article" date="2019" name="Int. J. Syst. Evol. Microbiol.">
        <title>The Global Catalogue of Microorganisms (GCM) 10K type strain sequencing project: providing services to taxonomists for standard genome sequencing and annotation.</title>
        <authorList>
            <consortium name="The Broad Institute Genomics Platform"/>
            <consortium name="The Broad Institute Genome Sequencing Center for Infectious Disease"/>
            <person name="Wu L."/>
            <person name="Ma J."/>
        </authorList>
    </citation>
    <scope>NUCLEOTIDE SEQUENCE [LARGE SCALE GENOMIC DNA]</scope>
    <source>
        <strain evidence="3">JCM 17441</strain>
    </source>
</reference>
<feature type="transmembrane region" description="Helical" evidence="1">
    <location>
        <begin position="7"/>
        <end position="31"/>
    </location>
</feature>
<name>A0ABP8DIR6_9ACTN</name>
<dbReference type="Pfam" id="PF10066">
    <property type="entry name" value="DUF2304"/>
    <property type="match status" value="1"/>
</dbReference>
<gene>
    <name evidence="2" type="ORF">GCM10022255_071880</name>
</gene>
<dbReference type="InterPro" id="IPR019277">
    <property type="entry name" value="DUF2304"/>
</dbReference>
<organism evidence="2 3">
    <name type="scientific">Dactylosporangium darangshiense</name>
    <dbReference type="NCBI Taxonomy" id="579108"/>
    <lineage>
        <taxon>Bacteria</taxon>
        <taxon>Bacillati</taxon>
        <taxon>Actinomycetota</taxon>
        <taxon>Actinomycetes</taxon>
        <taxon>Micromonosporales</taxon>
        <taxon>Micromonosporaceae</taxon>
        <taxon>Dactylosporangium</taxon>
    </lineage>
</organism>
<comment type="caution">
    <text evidence="2">The sequence shown here is derived from an EMBL/GenBank/DDBJ whole genome shotgun (WGS) entry which is preliminary data.</text>
</comment>
<sequence length="61" mass="6689">MAASIGIASGVSVVLLLGTVFLLLLCVHLSWEVSPLEEETRTLAEDMALIRTERECSDDQR</sequence>
<dbReference type="RefSeq" id="WP_345133926.1">
    <property type="nucleotide sequence ID" value="NZ_BAABAT010000026.1"/>
</dbReference>
<keyword evidence="3" id="KW-1185">Reference proteome</keyword>
<dbReference type="Proteomes" id="UP001500620">
    <property type="component" value="Unassembled WGS sequence"/>
</dbReference>
<accession>A0ABP8DIR6</accession>
<keyword evidence="1" id="KW-1133">Transmembrane helix</keyword>
<protein>
    <submittedName>
        <fullName evidence="2">Uncharacterized protein</fullName>
    </submittedName>
</protein>
<keyword evidence="1" id="KW-0812">Transmembrane</keyword>
<evidence type="ECO:0000313" key="3">
    <source>
        <dbReference type="Proteomes" id="UP001500620"/>
    </source>
</evidence>
<dbReference type="EMBL" id="BAABAT010000026">
    <property type="protein sequence ID" value="GAA4256957.1"/>
    <property type="molecule type" value="Genomic_DNA"/>
</dbReference>